<keyword evidence="3" id="KW-1185">Reference proteome</keyword>
<name>A0A1X7K6Z7_9SPHI</name>
<evidence type="ECO:0000313" key="2">
    <source>
        <dbReference type="EMBL" id="SMG36473.1"/>
    </source>
</evidence>
<dbReference type="PANTHER" id="PTHR22916:SF3">
    <property type="entry name" value="UDP-GLCNAC:BETAGAL BETA-1,3-N-ACETYLGLUCOSAMINYLTRANSFERASE-LIKE PROTEIN 1"/>
    <property type="match status" value="1"/>
</dbReference>
<dbReference type="Pfam" id="PF00535">
    <property type="entry name" value="Glycos_transf_2"/>
    <property type="match status" value="1"/>
</dbReference>
<dbReference type="SUPFAM" id="SSF53448">
    <property type="entry name" value="Nucleotide-diphospho-sugar transferases"/>
    <property type="match status" value="1"/>
</dbReference>
<accession>A0A1X7K6Z7</accession>
<dbReference type="Proteomes" id="UP000192980">
    <property type="component" value="Unassembled WGS sequence"/>
</dbReference>
<dbReference type="Gene3D" id="3.90.550.10">
    <property type="entry name" value="Spore Coat Polysaccharide Biosynthesis Protein SpsA, Chain A"/>
    <property type="match status" value="1"/>
</dbReference>
<dbReference type="InterPro" id="IPR029044">
    <property type="entry name" value="Nucleotide-diphossugar_trans"/>
</dbReference>
<proteinExistence type="predicted"/>
<evidence type="ECO:0000313" key="3">
    <source>
        <dbReference type="Proteomes" id="UP000192980"/>
    </source>
</evidence>
<organism evidence="2 3">
    <name type="scientific">Sphingobacterium psychroaquaticum</name>
    <dbReference type="NCBI Taxonomy" id="561061"/>
    <lineage>
        <taxon>Bacteria</taxon>
        <taxon>Pseudomonadati</taxon>
        <taxon>Bacteroidota</taxon>
        <taxon>Sphingobacteriia</taxon>
        <taxon>Sphingobacteriales</taxon>
        <taxon>Sphingobacteriaceae</taxon>
        <taxon>Sphingobacterium</taxon>
    </lineage>
</organism>
<dbReference type="InterPro" id="IPR001173">
    <property type="entry name" value="Glyco_trans_2-like"/>
</dbReference>
<gene>
    <name evidence="2" type="ORF">SAMN05660862_2628</name>
</gene>
<dbReference type="PANTHER" id="PTHR22916">
    <property type="entry name" value="GLYCOSYLTRANSFERASE"/>
    <property type="match status" value="1"/>
</dbReference>
<dbReference type="GO" id="GO:0016758">
    <property type="term" value="F:hexosyltransferase activity"/>
    <property type="evidence" value="ECO:0007669"/>
    <property type="project" value="UniProtKB-ARBA"/>
</dbReference>
<dbReference type="AlphaFoldDB" id="A0A1X7K6Z7"/>
<evidence type="ECO:0000259" key="1">
    <source>
        <dbReference type="Pfam" id="PF00535"/>
    </source>
</evidence>
<sequence length="309" mass="36299">MSDVVRPEVDILMATYNGTLYIKDQINSILYQSFKNWRLIIRDDGSSDGTLDILQHYARLDSRIIVCDDDLGNLGVFGNFMELIKLSDSKYVMLADQDDLWINDKVETSLSFIKEKERGIVPILVFANSILTDDSLTKKYGYNYNMTEPPSLHNFLFYNAGYQGSGMIFNDYLRMKIFPFFENCLIHDYHISLVGLLLGEVHHISRPLMLYRRHESSTTLQNIDLQSRVLWFLKKKTYLYTPDLVKYLNVFFEYYIKEIDEEKKALIHNYLRIIDENNSIIKRLFAIYKGGFSLRESKAYLMFKLILVK</sequence>
<reference evidence="2 3" key="1">
    <citation type="submission" date="2017-04" db="EMBL/GenBank/DDBJ databases">
        <authorList>
            <person name="Afonso C.L."/>
            <person name="Miller P.J."/>
            <person name="Scott M.A."/>
            <person name="Spackman E."/>
            <person name="Goraichik I."/>
            <person name="Dimitrov K.M."/>
            <person name="Suarez D.L."/>
            <person name="Swayne D.E."/>
        </authorList>
    </citation>
    <scope>NUCLEOTIDE SEQUENCE [LARGE SCALE GENOMIC DNA]</scope>
    <source>
        <strain evidence="2 3">DSM 22418</strain>
    </source>
</reference>
<dbReference type="EMBL" id="FXAU01000004">
    <property type="protein sequence ID" value="SMG36473.1"/>
    <property type="molecule type" value="Genomic_DNA"/>
</dbReference>
<feature type="domain" description="Glycosyltransferase 2-like" evidence="1">
    <location>
        <begin position="11"/>
        <end position="157"/>
    </location>
</feature>
<dbReference type="RefSeq" id="WP_085473354.1">
    <property type="nucleotide sequence ID" value="NZ_CP038029.1"/>
</dbReference>
<keyword evidence="2" id="KW-0808">Transferase</keyword>
<dbReference type="STRING" id="561061.SAMN05660862_2628"/>
<protein>
    <submittedName>
        <fullName evidence="2">Rhamnosyltransferase</fullName>
    </submittedName>
</protein>
<dbReference type="OrthoDB" id="6638511at2"/>